<dbReference type="OrthoDB" id="5422201at2"/>
<dbReference type="InterPro" id="IPR049840">
    <property type="entry name" value="DVU0524-like"/>
</dbReference>
<dbReference type="RefSeq" id="WP_155303177.1">
    <property type="nucleotide sequence ID" value="NZ_AP021875.1"/>
</dbReference>
<accession>A0A5K7Z0A8</accession>
<dbReference type="AlphaFoldDB" id="A0A5K7Z0A8"/>
<sequence length="137" mass="15250">MLIQSYQIHNVLNVYRRQLSQAKPNQAGNSGSRNTGSDTVQISVEGKSQSIMEKVADNVLKKITNVEPGYDFGQELADQVRSDADYASVVEKDNRFVFNTIEGDNQKETRSIAVDDSQVLMDRLNELAKAAVDRKGQ</sequence>
<dbReference type="EMBL" id="AP021875">
    <property type="protein sequence ID" value="BBO74125.1"/>
    <property type="molecule type" value="Genomic_DNA"/>
</dbReference>
<name>A0A5K7Z0A8_9BACT</name>
<dbReference type="NCBIfam" id="NF041863">
    <property type="entry name" value="DVU0524_fam"/>
    <property type="match status" value="1"/>
</dbReference>
<protein>
    <submittedName>
        <fullName evidence="1">Uncharacterized protein</fullName>
    </submittedName>
</protein>
<reference evidence="1 2" key="1">
    <citation type="submission" date="2019-11" db="EMBL/GenBank/DDBJ databases">
        <title>Comparative genomics of hydrocarbon-degrading Desulfosarcina strains.</title>
        <authorList>
            <person name="Watanabe M."/>
            <person name="Kojima H."/>
            <person name="Fukui M."/>
        </authorList>
    </citation>
    <scope>NUCLEOTIDE SEQUENCE [LARGE SCALE GENOMIC DNA]</scope>
    <source>
        <strain evidence="1 2">PP31</strain>
    </source>
</reference>
<proteinExistence type="predicted"/>
<evidence type="ECO:0000313" key="1">
    <source>
        <dbReference type="EMBL" id="BBO74125.1"/>
    </source>
</evidence>
<gene>
    <name evidence="1" type="ORF">DSCW_15420</name>
</gene>
<organism evidence="1 2">
    <name type="scientific">Desulfosarcina widdelii</name>
    <dbReference type="NCBI Taxonomy" id="947919"/>
    <lineage>
        <taxon>Bacteria</taxon>
        <taxon>Pseudomonadati</taxon>
        <taxon>Thermodesulfobacteriota</taxon>
        <taxon>Desulfobacteria</taxon>
        <taxon>Desulfobacterales</taxon>
        <taxon>Desulfosarcinaceae</taxon>
        <taxon>Desulfosarcina</taxon>
    </lineage>
</organism>
<dbReference type="KEGG" id="dwd:DSCW_15420"/>
<keyword evidence="2" id="KW-1185">Reference proteome</keyword>
<evidence type="ECO:0000313" key="2">
    <source>
        <dbReference type="Proteomes" id="UP000427769"/>
    </source>
</evidence>
<dbReference type="Proteomes" id="UP000427769">
    <property type="component" value="Chromosome"/>
</dbReference>